<feature type="non-terminal residue" evidence="2">
    <location>
        <position position="1"/>
    </location>
</feature>
<accession>A0A0B7C5A7</accession>
<feature type="compositionally biased region" description="Basic and acidic residues" evidence="1">
    <location>
        <begin position="15"/>
        <end position="30"/>
    </location>
</feature>
<feature type="compositionally biased region" description="Polar residues" evidence="1">
    <location>
        <begin position="31"/>
        <end position="40"/>
    </location>
</feature>
<dbReference type="AlphaFoldDB" id="A0A0B7C5A7"/>
<evidence type="ECO:0000313" key="2">
    <source>
        <dbReference type="EMBL" id="CEK99655.1"/>
    </source>
</evidence>
<feature type="compositionally biased region" description="Acidic residues" evidence="1">
    <location>
        <begin position="48"/>
        <end position="58"/>
    </location>
</feature>
<name>A0A0B7C5A7_9EUPU</name>
<dbReference type="EMBL" id="HACG01052784">
    <property type="protein sequence ID" value="CEK99655.1"/>
    <property type="molecule type" value="Transcribed_RNA"/>
</dbReference>
<evidence type="ECO:0000256" key="1">
    <source>
        <dbReference type="SAM" id="MobiDB-lite"/>
    </source>
</evidence>
<feature type="region of interest" description="Disordered" evidence="1">
    <location>
        <begin position="1"/>
        <end position="58"/>
    </location>
</feature>
<gene>
    <name evidence="2" type="primary">ORF221802</name>
</gene>
<sequence>RQTTTSSQKPASNTENKDPKKNKPGIDDIRNQSIGDTNGNRNKKNIIDEDSIEVYEQL</sequence>
<feature type="compositionally biased region" description="Polar residues" evidence="1">
    <location>
        <begin position="1"/>
        <end position="14"/>
    </location>
</feature>
<proteinExistence type="predicted"/>
<reference evidence="2" key="1">
    <citation type="submission" date="2014-12" db="EMBL/GenBank/DDBJ databases">
        <title>Insight into the proteome of Arion vulgaris.</title>
        <authorList>
            <person name="Aradska J."/>
            <person name="Bulat T."/>
            <person name="Smidak R."/>
            <person name="Sarate P."/>
            <person name="Gangsoo J."/>
            <person name="Sialana F."/>
            <person name="Bilban M."/>
            <person name="Lubec G."/>
        </authorList>
    </citation>
    <scope>NUCLEOTIDE SEQUENCE</scope>
    <source>
        <tissue evidence="2">Skin</tissue>
    </source>
</reference>
<organism evidence="2">
    <name type="scientific">Arion vulgaris</name>
    <dbReference type="NCBI Taxonomy" id="1028688"/>
    <lineage>
        <taxon>Eukaryota</taxon>
        <taxon>Metazoa</taxon>
        <taxon>Spiralia</taxon>
        <taxon>Lophotrochozoa</taxon>
        <taxon>Mollusca</taxon>
        <taxon>Gastropoda</taxon>
        <taxon>Heterobranchia</taxon>
        <taxon>Euthyneura</taxon>
        <taxon>Panpulmonata</taxon>
        <taxon>Eupulmonata</taxon>
        <taxon>Stylommatophora</taxon>
        <taxon>Helicina</taxon>
        <taxon>Arionoidea</taxon>
        <taxon>Arionidae</taxon>
        <taxon>Arion</taxon>
    </lineage>
</organism>
<protein>
    <submittedName>
        <fullName evidence="2">Uncharacterized protein</fullName>
    </submittedName>
</protein>